<proteinExistence type="inferred from homology"/>
<dbReference type="InterPro" id="IPR036291">
    <property type="entry name" value="NAD(P)-bd_dom_sf"/>
</dbReference>
<dbReference type="EC" id="1.4.1.1" evidence="2 5"/>
<dbReference type="Pfam" id="PF01262">
    <property type="entry name" value="AlaDh_PNT_C"/>
    <property type="match status" value="1"/>
</dbReference>
<protein>
    <recommendedName>
        <fullName evidence="2 5">Alanine dehydrogenase</fullName>
        <ecNumber evidence="2 5">1.4.1.1</ecNumber>
    </recommendedName>
</protein>
<feature type="domain" description="Alanine dehydrogenase/pyridine nucleotide transhydrogenase N-terminal" evidence="7">
    <location>
        <begin position="4"/>
        <end position="137"/>
    </location>
</feature>
<dbReference type="RefSeq" id="WP_263711283.1">
    <property type="nucleotide sequence ID" value="NZ_JAOWKX010000002.1"/>
</dbReference>
<dbReference type="PANTHER" id="PTHR42795:SF1">
    <property type="entry name" value="ALANINE DEHYDROGENASE"/>
    <property type="match status" value="1"/>
</dbReference>
<dbReference type="InterPro" id="IPR007698">
    <property type="entry name" value="AlaDH/PNT_NAD(H)-bd"/>
</dbReference>
<dbReference type="InterPro" id="IPR008141">
    <property type="entry name" value="Ala_DH"/>
</dbReference>
<dbReference type="SUPFAM" id="SSF52283">
    <property type="entry name" value="Formate/glycerate dehydrogenase catalytic domain-like"/>
    <property type="match status" value="1"/>
</dbReference>
<name>A0ABT3A5W0_9ALTE</name>
<evidence type="ECO:0000259" key="6">
    <source>
        <dbReference type="SMART" id="SM01002"/>
    </source>
</evidence>
<gene>
    <name evidence="8" type="primary">ald</name>
    <name evidence="8" type="ORF">OE749_05135</name>
</gene>
<dbReference type="InterPro" id="IPR008143">
    <property type="entry name" value="Ala_DH/PNT_CS2"/>
</dbReference>
<dbReference type="Pfam" id="PF05222">
    <property type="entry name" value="AlaDh_PNT_N"/>
    <property type="match status" value="1"/>
</dbReference>
<dbReference type="NCBIfam" id="TIGR00518">
    <property type="entry name" value="alaDH"/>
    <property type="match status" value="1"/>
</dbReference>
<comment type="caution">
    <text evidence="8">The sequence shown here is derived from an EMBL/GenBank/DDBJ whole genome shotgun (WGS) entry which is preliminary data.</text>
</comment>
<dbReference type="SUPFAM" id="SSF51735">
    <property type="entry name" value="NAD(P)-binding Rossmann-fold domains"/>
    <property type="match status" value="1"/>
</dbReference>
<keyword evidence="3 5" id="KW-0560">Oxidoreductase</keyword>
<evidence type="ECO:0000256" key="1">
    <source>
        <dbReference type="ARBA" id="ARBA00005689"/>
    </source>
</evidence>
<comment type="similarity">
    <text evidence="1 5">Belongs to the AlaDH/PNT family.</text>
</comment>
<reference evidence="8 9" key="1">
    <citation type="submission" date="2022-10" db="EMBL/GenBank/DDBJ databases">
        <title>Aestuariibacter sp. AA17 isolated from Montipora capitata coral fragment.</title>
        <authorList>
            <person name="Emsley S.A."/>
            <person name="Pfannmuller K.M."/>
            <person name="Loughran R.M."/>
            <person name="Shlafstein M."/>
            <person name="Papke E."/>
            <person name="Saw J.H."/>
            <person name="Ushijima B."/>
            <person name="Videau P."/>
        </authorList>
    </citation>
    <scope>NUCLEOTIDE SEQUENCE [LARGE SCALE GENOMIC DNA]</scope>
    <source>
        <strain evidence="8 9">AA17</strain>
    </source>
</reference>
<dbReference type="InterPro" id="IPR007886">
    <property type="entry name" value="AlaDH/PNT_N"/>
</dbReference>
<comment type="catalytic activity">
    <reaction evidence="5">
        <text>L-alanine + NAD(+) + H2O = pyruvate + NH4(+) + NADH + H(+)</text>
        <dbReference type="Rhea" id="RHEA:18405"/>
        <dbReference type="ChEBI" id="CHEBI:15361"/>
        <dbReference type="ChEBI" id="CHEBI:15377"/>
        <dbReference type="ChEBI" id="CHEBI:15378"/>
        <dbReference type="ChEBI" id="CHEBI:28938"/>
        <dbReference type="ChEBI" id="CHEBI:57540"/>
        <dbReference type="ChEBI" id="CHEBI:57945"/>
        <dbReference type="ChEBI" id="CHEBI:57972"/>
        <dbReference type="EC" id="1.4.1.1"/>
    </reaction>
</comment>
<evidence type="ECO:0000313" key="8">
    <source>
        <dbReference type="EMBL" id="MCV2884073.1"/>
    </source>
</evidence>
<dbReference type="PIRSF" id="PIRSF000183">
    <property type="entry name" value="Alanine_dh"/>
    <property type="match status" value="1"/>
</dbReference>
<dbReference type="Gene3D" id="3.40.50.720">
    <property type="entry name" value="NAD(P)-binding Rossmann-like Domain"/>
    <property type="match status" value="2"/>
</dbReference>
<dbReference type="GO" id="GO:0000286">
    <property type="term" value="F:alanine dehydrogenase activity"/>
    <property type="evidence" value="ECO:0007669"/>
    <property type="project" value="UniProtKB-EC"/>
</dbReference>
<feature type="domain" description="Alanine dehydrogenase/pyridine nucleotide transhydrogenase NAD(H)-binding" evidence="6">
    <location>
        <begin position="149"/>
        <end position="297"/>
    </location>
</feature>
<evidence type="ECO:0000256" key="3">
    <source>
        <dbReference type="ARBA" id="ARBA00023002"/>
    </source>
</evidence>
<dbReference type="SMART" id="SM01002">
    <property type="entry name" value="AlaDh_PNT_C"/>
    <property type="match status" value="1"/>
</dbReference>
<evidence type="ECO:0000256" key="5">
    <source>
        <dbReference type="PIRNR" id="PIRNR000183"/>
    </source>
</evidence>
<evidence type="ECO:0000256" key="4">
    <source>
        <dbReference type="ARBA" id="ARBA00023027"/>
    </source>
</evidence>
<dbReference type="PANTHER" id="PTHR42795">
    <property type="entry name" value="ALANINE DEHYDROGENASE"/>
    <property type="match status" value="1"/>
</dbReference>
<dbReference type="CDD" id="cd05305">
    <property type="entry name" value="L-AlaDH"/>
    <property type="match status" value="1"/>
</dbReference>
<sequence length="375" mass="39278">MLIGVPKEIKNHEYRVGLTPAAVKEFVSHGHQVVVQQNAGAAIGFFDDQYEAAGASISNTAEKIFDTADMIVKVKEPQPNECEMLSKGQTLYTYLHLAPDPVQTELLVKSGATCIAYETVTDHTGGLPLLAPMSEVAGRMSVQAGAHYLEKAHGGSGTLLGGVPGVTPGKVLVIGGGVVGTNAAKMALGMGADVTILDRSLPRLRYLDDVFGGQLKTVFSTVDAIEHYSSKADLVVGAVLIPGAAAPKLLTREHIKNMKEGSVLVDVAIDQGGCFETSKATTHQDPVYVVDGVVHYCVANMPGGVARTSTMALNNATLPFGLALANKGPKDAMLADPHLLNGLNVHEGQVTYKAVVDALGQQLGLEYTDARAALA</sequence>
<dbReference type="SMART" id="SM01003">
    <property type="entry name" value="AlaDh_PNT_N"/>
    <property type="match status" value="1"/>
</dbReference>
<keyword evidence="9" id="KW-1185">Reference proteome</keyword>
<organism evidence="8 9">
    <name type="scientific">Fluctibacter corallii</name>
    <dbReference type="NCBI Taxonomy" id="2984329"/>
    <lineage>
        <taxon>Bacteria</taxon>
        <taxon>Pseudomonadati</taxon>
        <taxon>Pseudomonadota</taxon>
        <taxon>Gammaproteobacteria</taxon>
        <taxon>Alteromonadales</taxon>
        <taxon>Alteromonadaceae</taxon>
        <taxon>Fluctibacter</taxon>
    </lineage>
</organism>
<evidence type="ECO:0000313" key="9">
    <source>
        <dbReference type="Proteomes" id="UP001652504"/>
    </source>
</evidence>
<dbReference type="EMBL" id="JAOWKX010000002">
    <property type="protein sequence ID" value="MCV2884073.1"/>
    <property type="molecule type" value="Genomic_DNA"/>
</dbReference>
<accession>A0ABT3A5W0</accession>
<evidence type="ECO:0000256" key="2">
    <source>
        <dbReference type="ARBA" id="ARBA00012897"/>
    </source>
</evidence>
<evidence type="ECO:0000259" key="7">
    <source>
        <dbReference type="SMART" id="SM01003"/>
    </source>
</evidence>
<dbReference type="PROSITE" id="PS00837">
    <property type="entry name" value="ALADH_PNT_2"/>
    <property type="match status" value="1"/>
</dbReference>
<dbReference type="Proteomes" id="UP001652504">
    <property type="component" value="Unassembled WGS sequence"/>
</dbReference>
<keyword evidence="4 5" id="KW-0520">NAD</keyword>